<gene>
    <name evidence="1" type="ORF">ACFQGB_09245</name>
</gene>
<dbReference type="SUPFAM" id="SSF54637">
    <property type="entry name" value="Thioesterase/thiol ester dehydrase-isomerase"/>
    <property type="match status" value="1"/>
</dbReference>
<dbReference type="InterPro" id="IPR029069">
    <property type="entry name" value="HotDog_dom_sf"/>
</dbReference>
<sequence>MNDAQAETVPDVWPADEPVQAAWPHNTCYGCGQANPDGHQLESYLADDGDALVATFDPEPTHAAGYPDFAYGGLLASLVDCHSIWTALTARYLDEGRRLLDDDPLHMYVTGELTTRYLAPTPMDEPIHLRAWVDGDVGPKTTVVCEAGPEGGDPTVEAEATAVEMRDPPAIDAASDWTHFGRE</sequence>
<name>A0ABD5VDU0_9EURY</name>
<protein>
    <submittedName>
        <fullName evidence="1">PaaI family thioesterase</fullName>
        <ecNumber evidence="1">3.1.2.-</ecNumber>
    </submittedName>
</protein>
<keyword evidence="2" id="KW-1185">Reference proteome</keyword>
<dbReference type="Gene3D" id="3.10.129.10">
    <property type="entry name" value="Hotdog Thioesterase"/>
    <property type="match status" value="1"/>
</dbReference>
<dbReference type="Proteomes" id="UP001596395">
    <property type="component" value="Unassembled WGS sequence"/>
</dbReference>
<evidence type="ECO:0000313" key="1">
    <source>
        <dbReference type="EMBL" id="MFC6953048.1"/>
    </source>
</evidence>
<comment type="caution">
    <text evidence="1">The sequence shown here is derived from an EMBL/GenBank/DDBJ whole genome shotgun (WGS) entry which is preliminary data.</text>
</comment>
<dbReference type="EMBL" id="JBHSXN010000002">
    <property type="protein sequence ID" value="MFC6953048.1"/>
    <property type="molecule type" value="Genomic_DNA"/>
</dbReference>
<keyword evidence="1" id="KW-0378">Hydrolase</keyword>
<dbReference type="AlphaFoldDB" id="A0ABD5VDU0"/>
<reference evidence="1 2" key="1">
    <citation type="journal article" date="2019" name="Int. J. Syst. Evol. Microbiol.">
        <title>The Global Catalogue of Microorganisms (GCM) 10K type strain sequencing project: providing services to taxonomists for standard genome sequencing and annotation.</title>
        <authorList>
            <consortium name="The Broad Institute Genomics Platform"/>
            <consortium name="The Broad Institute Genome Sequencing Center for Infectious Disease"/>
            <person name="Wu L."/>
            <person name="Ma J."/>
        </authorList>
    </citation>
    <scope>NUCLEOTIDE SEQUENCE [LARGE SCALE GENOMIC DNA]</scope>
    <source>
        <strain evidence="1 2">GX26</strain>
    </source>
</reference>
<proteinExistence type="predicted"/>
<accession>A0ABD5VDU0</accession>
<dbReference type="RefSeq" id="WP_336350026.1">
    <property type="nucleotide sequence ID" value="NZ_JAZAQL010000002.1"/>
</dbReference>
<dbReference type="GO" id="GO:0016787">
    <property type="term" value="F:hydrolase activity"/>
    <property type="evidence" value="ECO:0007669"/>
    <property type="project" value="UniProtKB-KW"/>
</dbReference>
<evidence type="ECO:0000313" key="2">
    <source>
        <dbReference type="Proteomes" id="UP001596395"/>
    </source>
</evidence>
<dbReference type="EC" id="3.1.2.-" evidence="1"/>
<organism evidence="1 2">
    <name type="scientific">Halorubellus litoreus</name>
    <dbReference type="NCBI Taxonomy" id="755308"/>
    <lineage>
        <taxon>Archaea</taxon>
        <taxon>Methanobacteriati</taxon>
        <taxon>Methanobacteriota</taxon>
        <taxon>Stenosarchaea group</taxon>
        <taxon>Halobacteria</taxon>
        <taxon>Halobacteriales</taxon>
        <taxon>Halorubellaceae</taxon>
        <taxon>Halorubellus</taxon>
    </lineage>
</organism>